<dbReference type="InterPro" id="IPR033932">
    <property type="entry name" value="YtcJ-like"/>
</dbReference>
<protein>
    <submittedName>
        <fullName evidence="3">Amidohydrolase</fullName>
    </submittedName>
</protein>
<dbReference type="GO" id="GO:0016810">
    <property type="term" value="F:hydrolase activity, acting on carbon-nitrogen (but not peptide) bonds"/>
    <property type="evidence" value="ECO:0007669"/>
    <property type="project" value="InterPro"/>
</dbReference>
<keyword evidence="4" id="KW-1185">Reference proteome</keyword>
<feature type="domain" description="Amidohydrolase 3" evidence="2">
    <location>
        <begin position="62"/>
        <end position="558"/>
    </location>
</feature>
<dbReference type="Gene3D" id="3.10.310.70">
    <property type="match status" value="1"/>
</dbReference>
<proteinExistence type="predicted"/>
<dbReference type="AlphaFoldDB" id="A0A930VSD7"/>
<evidence type="ECO:0000313" key="4">
    <source>
        <dbReference type="Proteomes" id="UP000660668"/>
    </source>
</evidence>
<dbReference type="InterPro" id="IPR032466">
    <property type="entry name" value="Metal_Hydrolase"/>
</dbReference>
<feature type="compositionally biased region" description="Basic and acidic residues" evidence="1">
    <location>
        <begin position="171"/>
        <end position="189"/>
    </location>
</feature>
<evidence type="ECO:0000259" key="2">
    <source>
        <dbReference type="Pfam" id="PF07969"/>
    </source>
</evidence>
<comment type="caution">
    <text evidence="3">The sequence shown here is derived from an EMBL/GenBank/DDBJ whole genome shotgun (WGS) entry which is preliminary data.</text>
</comment>
<organism evidence="3 4">
    <name type="scientific">Nocardioides agariphilus</name>
    <dbReference type="NCBI Taxonomy" id="433664"/>
    <lineage>
        <taxon>Bacteria</taxon>
        <taxon>Bacillati</taxon>
        <taxon>Actinomycetota</taxon>
        <taxon>Actinomycetes</taxon>
        <taxon>Propionibacteriales</taxon>
        <taxon>Nocardioidaceae</taxon>
        <taxon>Nocardioides</taxon>
    </lineage>
</organism>
<reference evidence="3" key="1">
    <citation type="submission" date="2020-11" db="EMBL/GenBank/DDBJ databases">
        <title>Nocardioides cynanchi sp. nov., isolated from soil of rhizosphere of Cynanchum wilfordii.</title>
        <authorList>
            <person name="Lee J.-S."/>
            <person name="Suh M.K."/>
            <person name="Kim J.-S."/>
        </authorList>
    </citation>
    <scope>NUCLEOTIDE SEQUENCE</scope>
    <source>
        <strain evidence="3">KCTC 19276</strain>
    </source>
</reference>
<accession>A0A930VSD7</accession>
<dbReference type="RefSeq" id="WP_194698209.1">
    <property type="nucleotide sequence ID" value="NZ_JADKPO010000038.1"/>
</dbReference>
<name>A0A930VSD7_9ACTN</name>
<dbReference type="PANTHER" id="PTHR22642:SF2">
    <property type="entry name" value="PROTEIN LONG AFTER FAR-RED 3"/>
    <property type="match status" value="1"/>
</dbReference>
<feature type="region of interest" description="Disordered" evidence="1">
    <location>
        <begin position="41"/>
        <end position="60"/>
    </location>
</feature>
<dbReference type="Pfam" id="PF07969">
    <property type="entry name" value="Amidohydro_3"/>
    <property type="match status" value="1"/>
</dbReference>
<dbReference type="InterPro" id="IPR013108">
    <property type="entry name" value="Amidohydro_3"/>
</dbReference>
<dbReference type="Gene3D" id="3.20.20.140">
    <property type="entry name" value="Metal-dependent hydrolases"/>
    <property type="match status" value="1"/>
</dbReference>
<sequence length="562" mass="59703">MATTAFVNGAVFDGHAYLGRADVLVEDGRVVLVAPGGFETGASAPSSTSGSASAPSSTGGSEVVDLAGGLLSPGFTDAHCHPIQGGLERLRCDISEHSTREQYLAAIKSYADSHPDVSWVLGGGWSMPAFPGGTPTAADLDSVVPDRPAFLPNRDHHGAWVNSRALEVAGIDRDTPDPDDGRIERDADGRPTGTLHEGAMALVSRHAPAATGDDYYAGLLEGQRYLHSVGVTAWQDAIVGAYSGMDDPGATYVKAAANGDLRSHVVGALWWERSRGVEQVEELQARREALSGGRFQARAVKIMQDGVAENFTAAMLTPYLDIDGRVTDNLGHSFVEAGALVEAVRALDAAMFQVHVHAIGDRATRETLDAIEGLGMARHDRRPARRHHIAHIQVIHPDDVKRFAELGVAANAQALWACLEEQMSELTIPFLGAERSRWQYPFGDLHRSGAKLVMGSDWPVSTADPMQAMHVAVNRAAYGEEQGAFLPEQAIDLETAWAAYTSGSAWINRRDEIDGAGVLAPGAAADLVVLDRDPFARPAEEIGATAVVSSWIDGSVVYSVAG</sequence>
<evidence type="ECO:0000256" key="1">
    <source>
        <dbReference type="SAM" id="MobiDB-lite"/>
    </source>
</evidence>
<dbReference type="CDD" id="cd01300">
    <property type="entry name" value="YtcJ_like"/>
    <property type="match status" value="1"/>
</dbReference>
<dbReference type="InterPro" id="IPR011059">
    <property type="entry name" value="Metal-dep_hydrolase_composite"/>
</dbReference>
<dbReference type="PANTHER" id="PTHR22642">
    <property type="entry name" value="IMIDAZOLONEPROPIONASE"/>
    <property type="match status" value="1"/>
</dbReference>
<dbReference type="EMBL" id="JADKPO010000038">
    <property type="protein sequence ID" value="MBF4770061.1"/>
    <property type="molecule type" value="Genomic_DNA"/>
</dbReference>
<dbReference type="SUPFAM" id="SSF51556">
    <property type="entry name" value="Metallo-dependent hydrolases"/>
    <property type="match status" value="1"/>
</dbReference>
<dbReference type="Proteomes" id="UP000660668">
    <property type="component" value="Unassembled WGS sequence"/>
</dbReference>
<feature type="region of interest" description="Disordered" evidence="1">
    <location>
        <begin position="171"/>
        <end position="192"/>
    </location>
</feature>
<dbReference type="SUPFAM" id="SSF51338">
    <property type="entry name" value="Composite domain of metallo-dependent hydrolases"/>
    <property type="match status" value="1"/>
</dbReference>
<evidence type="ECO:0000313" key="3">
    <source>
        <dbReference type="EMBL" id="MBF4770061.1"/>
    </source>
</evidence>
<dbReference type="Gene3D" id="2.30.40.10">
    <property type="entry name" value="Urease, subunit C, domain 1"/>
    <property type="match status" value="1"/>
</dbReference>
<gene>
    <name evidence="3" type="ORF">ISU10_19995</name>
</gene>